<name>A0ABR1DR77_NECAM</name>
<evidence type="ECO:0000313" key="2">
    <source>
        <dbReference type="EMBL" id="KAK6752939.1"/>
    </source>
</evidence>
<evidence type="ECO:0000313" key="3">
    <source>
        <dbReference type="Proteomes" id="UP001303046"/>
    </source>
</evidence>
<dbReference type="PANTHER" id="PTHR34493">
    <property type="entry name" value="PROTEIN CBG13422-RELATED"/>
    <property type="match status" value="1"/>
</dbReference>
<feature type="domain" description="DUF7808" evidence="1">
    <location>
        <begin position="101"/>
        <end position="232"/>
    </location>
</feature>
<accession>A0ABR1DR77</accession>
<dbReference type="Pfam" id="PF25096">
    <property type="entry name" value="DUF7808"/>
    <property type="match status" value="1"/>
</dbReference>
<gene>
    <name evidence="2" type="primary">Necator_chrIV.g17297</name>
    <name evidence="2" type="ORF">RB195_003999</name>
</gene>
<evidence type="ECO:0000259" key="1">
    <source>
        <dbReference type="Pfam" id="PF25096"/>
    </source>
</evidence>
<dbReference type="InterPro" id="IPR056710">
    <property type="entry name" value="DUF7808"/>
</dbReference>
<dbReference type="Proteomes" id="UP001303046">
    <property type="component" value="Unassembled WGS sequence"/>
</dbReference>
<comment type="caution">
    <text evidence="2">The sequence shown here is derived from an EMBL/GenBank/DDBJ whole genome shotgun (WGS) entry which is preliminary data.</text>
</comment>
<keyword evidence="3" id="KW-1185">Reference proteome</keyword>
<reference evidence="2 3" key="1">
    <citation type="submission" date="2023-08" db="EMBL/GenBank/DDBJ databases">
        <title>A Necator americanus chromosomal reference genome.</title>
        <authorList>
            <person name="Ilik V."/>
            <person name="Petrzelkova K.J."/>
            <person name="Pardy F."/>
            <person name="Fuh T."/>
            <person name="Niatou-Singa F.S."/>
            <person name="Gouil Q."/>
            <person name="Baker L."/>
            <person name="Ritchie M.E."/>
            <person name="Jex A.R."/>
            <person name="Gazzola D."/>
            <person name="Li H."/>
            <person name="Toshio Fujiwara R."/>
            <person name="Zhan B."/>
            <person name="Aroian R.V."/>
            <person name="Pafco B."/>
            <person name="Schwarz E.M."/>
        </authorList>
    </citation>
    <scope>NUCLEOTIDE SEQUENCE [LARGE SCALE GENOMIC DNA]</scope>
    <source>
        <strain evidence="2 3">Aroian</strain>
        <tissue evidence="2">Whole animal</tissue>
    </source>
</reference>
<dbReference type="EMBL" id="JAVFWL010000004">
    <property type="protein sequence ID" value="KAK6752939.1"/>
    <property type="molecule type" value="Genomic_DNA"/>
</dbReference>
<organism evidence="2 3">
    <name type="scientific">Necator americanus</name>
    <name type="common">Human hookworm</name>
    <dbReference type="NCBI Taxonomy" id="51031"/>
    <lineage>
        <taxon>Eukaryota</taxon>
        <taxon>Metazoa</taxon>
        <taxon>Ecdysozoa</taxon>
        <taxon>Nematoda</taxon>
        <taxon>Chromadorea</taxon>
        <taxon>Rhabditida</taxon>
        <taxon>Rhabditina</taxon>
        <taxon>Rhabditomorpha</taxon>
        <taxon>Strongyloidea</taxon>
        <taxon>Ancylostomatidae</taxon>
        <taxon>Bunostominae</taxon>
        <taxon>Necator</taxon>
    </lineage>
</organism>
<sequence>MNLAKGRCLIPPSKVVAENRLRFFGHKMRRTADRPVQRALRILPDFSWKRPPDRTITSTTMVVKEEMRILGVDIQIEKSGQSYVQGRITSEKMQESAPIESKWREMKCGSKGGDTTQKTASLCDILLKETETDDKLRPAPLQPCFEEVVNGKQRTYCNVLCPGADTVYLIRRQPSNHRSCFSHFTYKIEKKGNDFYLWRDGKCRTSDVDFTIRCEFAFGRAEFPADNIVFANARRKAF</sequence>
<protein>
    <recommendedName>
        <fullName evidence="1">DUF7808 domain-containing protein</fullName>
    </recommendedName>
</protein>
<proteinExistence type="predicted"/>